<name>A0A1Y1W6P2_9FUNG</name>
<dbReference type="InterPro" id="IPR000571">
    <property type="entry name" value="Znf_CCCH"/>
</dbReference>
<evidence type="ECO:0000256" key="2">
    <source>
        <dbReference type="ARBA" id="ARBA00023242"/>
    </source>
</evidence>
<evidence type="ECO:0000313" key="8">
    <source>
        <dbReference type="Proteomes" id="UP000193922"/>
    </source>
</evidence>
<keyword evidence="3" id="KW-0862">Zinc</keyword>
<organism evidence="7 8">
    <name type="scientific">Linderina pennispora</name>
    <dbReference type="NCBI Taxonomy" id="61395"/>
    <lineage>
        <taxon>Eukaryota</taxon>
        <taxon>Fungi</taxon>
        <taxon>Fungi incertae sedis</taxon>
        <taxon>Zoopagomycota</taxon>
        <taxon>Kickxellomycotina</taxon>
        <taxon>Kickxellomycetes</taxon>
        <taxon>Kickxellales</taxon>
        <taxon>Kickxellaceae</taxon>
        <taxon>Linderina</taxon>
    </lineage>
</organism>
<dbReference type="GO" id="GO:0008270">
    <property type="term" value="F:zinc ion binding"/>
    <property type="evidence" value="ECO:0007669"/>
    <property type="project" value="UniProtKB-KW"/>
</dbReference>
<feature type="compositionally biased region" description="Low complexity" evidence="5">
    <location>
        <begin position="237"/>
        <end position="251"/>
    </location>
</feature>
<dbReference type="AlphaFoldDB" id="A0A1Y1W6P2"/>
<dbReference type="SMART" id="SM00356">
    <property type="entry name" value="ZnF_C3H1"/>
    <property type="match status" value="1"/>
</dbReference>
<dbReference type="PANTHER" id="PTHR46527:SF1">
    <property type="entry name" value="NUCLEOPORIN NUP42"/>
    <property type="match status" value="1"/>
</dbReference>
<sequence>MSKVCEYFLRGKCNFGDRCRNEHPQGNQSGFGQSAAQSLMNRGQSTTTNALAGIGSGAFGSNTQSRGFGGNVGGGTFGQTGGGSAFGQARSGSAFGQASSGSAFGQTGGGSAFDQARNGTFGHTGNGSAFGQTSGGSAFAQRGGSGGAFGTTGGHAFSQTAQSKSFGNTGTSAFGQIASRTFGNTGSTAFGNTASTGRSAFGNTGGGAFGTTGGSAFGATGGSAFGTTAATGGGFGQFAQQQQQQQQQSGFPTPPAKERPIGTSTAGTTDEKLSKLSDDLLKKIASERPNWRISSFGPISNEPNMLSGMDMSPEEARLEHMLARNSGTVAQYEQKYAQLENTVSQALQNIIKDPATAVSDWVKSSGMAVSQEALAKRNLPKDASAKQAFGQSTTQSAFGQTSSGSAFGQITTPRGAFGQPSSGSAFGQSVGSAFGNTTPAGAFGQQSAFGQSGVVGGFSKPAGGAMNMPSFGSTPEEIKRNTGPSRELTEAEISSFEAPDFNFGEIPEMPPTIALRQG</sequence>
<feature type="compositionally biased region" description="Gly residues" evidence="5">
    <location>
        <begin position="143"/>
        <end position="153"/>
    </location>
</feature>
<dbReference type="PROSITE" id="PS50103">
    <property type="entry name" value="ZF_C3H1"/>
    <property type="match status" value="1"/>
</dbReference>
<evidence type="ECO:0000259" key="6">
    <source>
        <dbReference type="PROSITE" id="PS50103"/>
    </source>
</evidence>
<comment type="caution">
    <text evidence="7">The sequence shown here is derived from an EMBL/GenBank/DDBJ whole genome shotgun (WGS) entry which is preliminary data.</text>
</comment>
<dbReference type="InterPro" id="IPR051767">
    <property type="entry name" value="Nucleoporin_NUP42"/>
</dbReference>
<feature type="compositionally biased region" description="Polar residues" evidence="5">
    <location>
        <begin position="419"/>
        <end position="430"/>
    </location>
</feature>
<feature type="region of interest" description="Disordered" evidence="5">
    <location>
        <begin position="385"/>
        <end position="430"/>
    </location>
</feature>
<feature type="region of interest" description="Disordered" evidence="5">
    <location>
        <begin position="97"/>
        <end position="167"/>
    </location>
</feature>
<evidence type="ECO:0000256" key="1">
    <source>
        <dbReference type="ARBA" id="ARBA00004123"/>
    </source>
</evidence>
<feature type="compositionally biased region" description="Polar residues" evidence="5">
    <location>
        <begin position="389"/>
        <end position="412"/>
    </location>
</feature>
<evidence type="ECO:0000256" key="5">
    <source>
        <dbReference type="SAM" id="MobiDB-lite"/>
    </source>
</evidence>
<dbReference type="GeneID" id="63800466"/>
<dbReference type="EMBL" id="MCFD01000008">
    <property type="protein sequence ID" value="ORX69213.1"/>
    <property type="molecule type" value="Genomic_DNA"/>
</dbReference>
<feature type="region of interest" description="Disordered" evidence="5">
    <location>
        <begin position="232"/>
        <end position="271"/>
    </location>
</feature>
<reference evidence="7 8" key="1">
    <citation type="submission" date="2016-07" db="EMBL/GenBank/DDBJ databases">
        <title>Pervasive Adenine N6-methylation of Active Genes in Fungi.</title>
        <authorList>
            <consortium name="DOE Joint Genome Institute"/>
            <person name="Mondo S.J."/>
            <person name="Dannebaum R.O."/>
            <person name="Kuo R.C."/>
            <person name="Labutti K."/>
            <person name="Haridas S."/>
            <person name="Kuo A."/>
            <person name="Salamov A."/>
            <person name="Ahrendt S.R."/>
            <person name="Lipzen A."/>
            <person name="Sullivan W."/>
            <person name="Andreopoulos W.B."/>
            <person name="Clum A."/>
            <person name="Lindquist E."/>
            <person name="Daum C."/>
            <person name="Ramamoorthy G.K."/>
            <person name="Gryganskyi A."/>
            <person name="Culley D."/>
            <person name="Magnuson J.K."/>
            <person name="James T.Y."/>
            <person name="O'Malley M.A."/>
            <person name="Stajich J.E."/>
            <person name="Spatafora J.W."/>
            <person name="Visel A."/>
            <person name="Grigoriev I.V."/>
        </authorList>
    </citation>
    <scope>NUCLEOTIDE SEQUENCE [LARGE SCALE GENOMIC DNA]</scope>
    <source>
        <strain evidence="7 8">ATCC 12442</strain>
    </source>
</reference>
<dbReference type="GO" id="GO:0005634">
    <property type="term" value="C:nucleus"/>
    <property type="evidence" value="ECO:0007669"/>
    <property type="project" value="UniProtKB-SubCell"/>
</dbReference>
<dbReference type="STRING" id="61395.A0A1Y1W6P2"/>
<keyword evidence="2" id="KW-0539">Nucleus</keyword>
<feature type="zinc finger region" description="C3H1-type" evidence="3">
    <location>
        <begin position="4"/>
        <end position="26"/>
    </location>
</feature>
<gene>
    <name evidence="7" type="ORF">DL89DRAFT_173319</name>
</gene>
<comment type="subcellular location">
    <subcellularLocation>
        <location evidence="1">Nucleus</location>
    </subcellularLocation>
</comment>
<keyword evidence="3" id="KW-0479">Metal-binding</keyword>
<feature type="domain" description="C3H1-type" evidence="6">
    <location>
        <begin position="4"/>
        <end position="26"/>
    </location>
</feature>
<keyword evidence="4" id="KW-0175">Coiled coil</keyword>
<evidence type="ECO:0000256" key="4">
    <source>
        <dbReference type="SAM" id="Coils"/>
    </source>
</evidence>
<evidence type="ECO:0000256" key="3">
    <source>
        <dbReference type="PROSITE-ProRule" id="PRU00723"/>
    </source>
</evidence>
<dbReference type="OrthoDB" id="20729at2759"/>
<feature type="compositionally biased region" description="Polar residues" evidence="5">
    <location>
        <begin position="117"/>
        <end position="132"/>
    </location>
</feature>
<protein>
    <recommendedName>
        <fullName evidence="6">C3H1-type domain-containing protein</fullName>
    </recommendedName>
</protein>
<accession>A0A1Y1W6P2</accession>
<keyword evidence="8" id="KW-1185">Reference proteome</keyword>
<dbReference type="RefSeq" id="XP_040742945.1">
    <property type="nucleotide sequence ID" value="XM_040883818.1"/>
</dbReference>
<dbReference type="Proteomes" id="UP000193922">
    <property type="component" value="Unassembled WGS sequence"/>
</dbReference>
<feature type="region of interest" description="Disordered" evidence="5">
    <location>
        <begin position="465"/>
        <end position="518"/>
    </location>
</feature>
<proteinExistence type="predicted"/>
<dbReference type="PANTHER" id="PTHR46527">
    <property type="entry name" value="NUCLEOPORIN-LIKE PROTEIN 2"/>
    <property type="match status" value="1"/>
</dbReference>
<keyword evidence="3" id="KW-0863">Zinc-finger</keyword>
<evidence type="ECO:0000313" key="7">
    <source>
        <dbReference type="EMBL" id="ORX69213.1"/>
    </source>
</evidence>
<dbReference type="Gene3D" id="4.10.1000.10">
    <property type="entry name" value="Zinc finger, CCCH-type"/>
    <property type="match status" value="1"/>
</dbReference>
<feature type="coiled-coil region" evidence="4">
    <location>
        <begin position="322"/>
        <end position="349"/>
    </location>
</feature>